<accession>A0A917YSW1</accession>
<evidence type="ECO:0000259" key="7">
    <source>
        <dbReference type="Pfam" id="PF04138"/>
    </source>
</evidence>
<gene>
    <name evidence="8" type="ORF">GCM10012289_17590</name>
</gene>
<feature type="transmembrane region" description="Helical" evidence="6">
    <location>
        <begin position="12"/>
        <end position="31"/>
    </location>
</feature>
<keyword evidence="9" id="KW-1185">Reference proteome</keyword>
<feature type="transmembrane region" description="Helical" evidence="6">
    <location>
        <begin position="98"/>
        <end position="119"/>
    </location>
</feature>
<proteinExistence type="inferred from homology"/>
<evidence type="ECO:0000256" key="1">
    <source>
        <dbReference type="ARBA" id="ARBA00004141"/>
    </source>
</evidence>
<keyword evidence="4 6" id="KW-1133">Transmembrane helix</keyword>
<dbReference type="EMBL" id="BMNH01000003">
    <property type="protein sequence ID" value="GGO65575.1"/>
    <property type="molecule type" value="Genomic_DNA"/>
</dbReference>
<keyword evidence="3 6" id="KW-0812">Transmembrane</keyword>
<feature type="transmembrane region" description="Helical" evidence="6">
    <location>
        <begin position="73"/>
        <end position="92"/>
    </location>
</feature>
<feature type="domain" description="GtrA/DPMS transmembrane" evidence="7">
    <location>
        <begin position="10"/>
        <end position="118"/>
    </location>
</feature>
<evidence type="ECO:0000256" key="4">
    <source>
        <dbReference type="ARBA" id="ARBA00022989"/>
    </source>
</evidence>
<dbReference type="PANTHER" id="PTHR38459:SF1">
    <property type="entry name" value="PROPHAGE BACTOPRENOL-LINKED GLUCOSE TRANSLOCASE HOMOLOG"/>
    <property type="match status" value="1"/>
</dbReference>
<comment type="caution">
    <text evidence="8">The sequence shown here is derived from an EMBL/GenBank/DDBJ whole genome shotgun (WGS) entry which is preliminary data.</text>
</comment>
<evidence type="ECO:0000313" key="8">
    <source>
        <dbReference type="EMBL" id="GGO65575.1"/>
    </source>
</evidence>
<dbReference type="InterPro" id="IPR051401">
    <property type="entry name" value="GtrA_CellWall_Glycosyl"/>
</dbReference>
<dbReference type="Proteomes" id="UP000646523">
    <property type="component" value="Unassembled WGS sequence"/>
</dbReference>
<evidence type="ECO:0000313" key="9">
    <source>
        <dbReference type="Proteomes" id="UP000646523"/>
    </source>
</evidence>
<keyword evidence="5 6" id="KW-0472">Membrane</keyword>
<dbReference type="PANTHER" id="PTHR38459">
    <property type="entry name" value="PROPHAGE BACTOPRENOL-LINKED GLUCOSE TRANSLOCASE HOMOLOG"/>
    <property type="match status" value="1"/>
</dbReference>
<evidence type="ECO:0000256" key="3">
    <source>
        <dbReference type="ARBA" id="ARBA00022692"/>
    </source>
</evidence>
<organism evidence="8 9">
    <name type="scientific">Nonomuraea cavernae</name>
    <dbReference type="NCBI Taxonomy" id="2045107"/>
    <lineage>
        <taxon>Bacteria</taxon>
        <taxon>Bacillati</taxon>
        <taxon>Actinomycetota</taxon>
        <taxon>Actinomycetes</taxon>
        <taxon>Streptosporangiales</taxon>
        <taxon>Streptosporangiaceae</taxon>
        <taxon>Nonomuraea</taxon>
    </lineage>
</organism>
<dbReference type="AlphaFoldDB" id="A0A917YSW1"/>
<feature type="transmembrane region" description="Helical" evidence="6">
    <location>
        <begin position="37"/>
        <end position="61"/>
    </location>
</feature>
<sequence length="140" mass="15114">MNAARRRFARFVAGGATNTAVTHGLFVVLTWSMPAPVAYSVAYATGIVLGYVINTVFVFRIRASLRSALRFPVVYLVAYLVGLGLVVLLTGAGLAPWLAMPVVLAVNVPLTYVLTRHVLRGARAERARPEPAGRPLRVAR</sequence>
<reference evidence="8" key="1">
    <citation type="journal article" date="2014" name="Int. J. Syst. Evol. Microbiol.">
        <title>Complete genome sequence of Corynebacterium casei LMG S-19264T (=DSM 44701T), isolated from a smear-ripened cheese.</title>
        <authorList>
            <consortium name="US DOE Joint Genome Institute (JGI-PGF)"/>
            <person name="Walter F."/>
            <person name="Albersmeier A."/>
            <person name="Kalinowski J."/>
            <person name="Ruckert C."/>
        </authorList>
    </citation>
    <scope>NUCLEOTIDE SEQUENCE</scope>
    <source>
        <strain evidence="8">CGMCC 4.7368</strain>
    </source>
</reference>
<reference evidence="8" key="2">
    <citation type="submission" date="2020-09" db="EMBL/GenBank/DDBJ databases">
        <authorList>
            <person name="Sun Q."/>
            <person name="Zhou Y."/>
        </authorList>
    </citation>
    <scope>NUCLEOTIDE SEQUENCE</scope>
    <source>
        <strain evidence="8">CGMCC 4.7368</strain>
    </source>
</reference>
<evidence type="ECO:0000256" key="5">
    <source>
        <dbReference type="ARBA" id="ARBA00023136"/>
    </source>
</evidence>
<dbReference type="RefSeq" id="WP_189123482.1">
    <property type="nucleotide sequence ID" value="NZ_BMNH01000003.1"/>
</dbReference>
<dbReference type="Pfam" id="PF04138">
    <property type="entry name" value="GtrA_DPMS_TM"/>
    <property type="match status" value="1"/>
</dbReference>
<protein>
    <recommendedName>
        <fullName evidence="7">GtrA/DPMS transmembrane domain-containing protein</fullName>
    </recommendedName>
</protein>
<evidence type="ECO:0000256" key="2">
    <source>
        <dbReference type="ARBA" id="ARBA00009399"/>
    </source>
</evidence>
<comment type="subcellular location">
    <subcellularLocation>
        <location evidence="1">Membrane</location>
        <topology evidence="1">Multi-pass membrane protein</topology>
    </subcellularLocation>
</comment>
<dbReference type="GO" id="GO:0000271">
    <property type="term" value="P:polysaccharide biosynthetic process"/>
    <property type="evidence" value="ECO:0007669"/>
    <property type="project" value="InterPro"/>
</dbReference>
<comment type="similarity">
    <text evidence="2">Belongs to the GtrA family.</text>
</comment>
<dbReference type="InterPro" id="IPR007267">
    <property type="entry name" value="GtrA_DPMS_TM"/>
</dbReference>
<dbReference type="GO" id="GO:0005886">
    <property type="term" value="C:plasma membrane"/>
    <property type="evidence" value="ECO:0007669"/>
    <property type="project" value="TreeGrafter"/>
</dbReference>
<name>A0A917YSW1_9ACTN</name>
<evidence type="ECO:0000256" key="6">
    <source>
        <dbReference type="SAM" id="Phobius"/>
    </source>
</evidence>